<reference evidence="1" key="1">
    <citation type="submission" date="2021-06" db="EMBL/GenBank/DDBJ databases">
        <authorList>
            <person name="Kallberg Y."/>
            <person name="Tangrot J."/>
            <person name="Rosling A."/>
        </authorList>
    </citation>
    <scope>NUCLEOTIDE SEQUENCE</scope>
    <source>
        <strain evidence="1">28 12/20/2015</strain>
    </source>
</reference>
<keyword evidence="2" id="KW-1185">Reference proteome</keyword>
<dbReference type="Proteomes" id="UP000789366">
    <property type="component" value="Unassembled WGS sequence"/>
</dbReference>
<organism evidence="1 2">
    <name type="scientific">Cetraspora pellucida</name>
    <dbReference type="NCBI Taxonomy" id="1433469"/>
    <lineage>
        <taxon>Eukaryota</taxon>
        <taxon>Fungi</taxon>
        <taxon>Fungi incertae sedis</taxon>
        <taxon>Mucoromycota</taxon>
        <taxon>Glomeromycotina</taxon>
        <taxon>Glomeromycetes</taxon>
        <taxon>Diversisporales</taxon>
        <taxon>Gigasporaceae</taxon>
        <taxon>Cetraspora</taxon>
    </lineage>
</organism>
<sequence length="79" mass="9376">EPIKIHDIDKDGYSLVFVFQGGRKYGQKDDYIISFSPLCSDFKIFHNDKLIYQQHNINTYFMSLMKSQKEPSKKIERPD</sequence>
<dbReference type="EMBL" id="CAJVPW010023124">
    <property type="protein sequence ID" value="CAG8700156.1"/>
    <property type="molecule type" value="Genomic_DNA"/>
</dbReference>
<proteinExistence type="predicted"/>
<comment type="caution">
    <text evidence="1">The sequence shown here is derived from an EMBL/GenBank/DDBJ whole genome shotgun (WGS) entry which is preliminary data.</text>
</comment>
<protein>
    <submittedName>
        <fullName evidence="1">13183_t:CDS:1</fullName>
    </submittedName>
</protein>
<evidence type="ECO:0000313" key="1">
    <source>
        <dbReference type="EMBL" id="CAG8700156.1"/>
    </source>
</evidence>
<name>A0ACA9PH58_9GLOM</name>
<gene>
    <name evidence="1" type="ORF">SPELUC_LOCUS11233</name>
</gene>
<feature type="non-terminal residue" evidence="1">
    <location>
        <position position="1"/>
    </location>
</feature>
<evidence type="ECO:0000313" key="2">
    <source>
        <dbReference type="Proteomes" id="UP000789366"/>
    </source>
</evidence>
<accession>A0ACA9PH58</accession>